<feature type="region of interest" description="Disordered" evidence="1">
    <location>
        <begin position="66"/>
        <end position="164"/>
    </location>
</feature>
<dbReference type="Proteomes" id="UP000054558">
    <property type="component" value="Unassembled WGS sequence"/>
</dbReference>
<dbReference type="OMA" id="KNAMYTA"/>
<dbReference type="SMART" id="SM00327">
    <property type="entry name" value="VWA"/>
    <property type="match status" value="1"/>
</dbReference>
<accession>A0A1Y1I1F1</accession>
<evidence type="ECO:0000313" key="3">
    <source>
        <dbReference type="EMBL" id="GAQ82596.1"/>
    </source>
</evidence>
<dbReference type="PROSITE" id="PS50234">
    <property type="entry name" value="VWFA"/>
    <property type="match status" value="1"/>
</dbReference>
<dbReference type="AlphaFoldDB" id="A0A1Y1I1F1"/>
<dbReference type="STRING" id="105231.A0A1Y1I1F1"/>
<evidence type="ECO:0000259" key="2">
    <source>
        <dbReference type="PROSITE" id="PS50234"/>
    </source>
</evidence>
<feature type="domain" description="VWFA" evidence="2">
    <location>
        <begin position="432"/>
        <end position="617"/>
    </location>
</feature>
<dbReference type="PANTHER" id="PTHR46503">
    <property type="entry name" value="INTER-ALPHA-TRYPSIN INHIBITOR HEAVY CHAIN-LIKE PROTEIN"/>
    <property type="match status" value="1"/>
</dbReference>
<dbReference type="EMBL" id="DF237065">
    <property type="protein sequence ID" value="GAQ82596.1"/>
    <property type="molecule type" value="Genomic_DNA"/>
</dbReference>
<evidence type="ECO:0000313" key="4">
    <source>
        <dbReference type="Proteomes" id="UP000054558"/>
    </source>
</evidence>
<gene>
    <name evidence="3" type="ORF">KFL_001160300</name>
</gene>
<name>A0A1Y1I1F1_KLENI</name>
<dbReference type="Pfam" id="PF13768">
    <property type="entry name" value="VWA_3"/>
    <property type="match status" value="1"/>
</dbReference>
<dbReference type="InterPro" id="IPR002035">
    <property type="entry name" value="VWF_A"/>
</dbReference>
<reference evidence="3 4" key="1">
    <citation type="journal article" date="2014" name="Nat. Commun.">
        <title>Klebsormidium flaccidum genome reveals primary factors for plant terrestrial adaptation.</title>
        <authorList>
            <person name="Hori K."/>
            <person name="Maruyama F."/>
            <person name="Fujisawa T."/>
            <person name="Togashi T."/>
            <person name="Yamamoto N."/>
            <person name="Seo M."/>
            <person name="Sato S."/>
            <person name="Yamada T."/>
            <person name="Mori H."/>
            <person name="Tajima N."/>
            <person name="Moriyama T."/>
            <person name="Ikeuchi M."/>
            <person name="Watanabe M."/>
            <person name="Wada H."/>
            <person name="Kobayashi K."/>
            <person name="Saito M."/>
            <person name="Masuda T."/>
            <person name="Sasaki-Sekimoto Y."/>
            <person name="Mashiguchi K."/>
            <person name="Awai K."/>
            <person name="Shimojima M."/>
            <person name="Masuda S."/>
            <person name="Iwai M."/>
            <person name="Nobusawa T."/>
            <person name="Narise T."/>
            <person name="Kondo S."/>
            <person name="Saito H."/>
            <person name="Sato R."/>
            <person name="Murakawa M."/>
            <person name="Ihara Y."/>
            <person name="Oshima-Yamada Y."/>
            <person name="Ohtaka K."/>
            <person name="Satoh M."/>
            <person name="Sonobe K."/>
            <person name="Ishii M."/>
            <person name="Ohtani R."/>
            <person name="Kanamori-Sato M."/>
            <person name="Honoki R."/>
            <person name="Miyazaki D."/>
            <person name="Mochizuki H."/>
            <person name="Umetsu J."/>
            <person name="Higashi K."/>
            <person name="Shibata D."/>
            <person name="Kamiya Y."/>
            <person name="Sato N."/>
            <person name="Nakamura Y."/>
            <person name="Tabata S."/>
            <person name="Ida S."/>
            <person name="Kurokawa K."/>
            <person name="Ohta H."/>
        </authorList>
    </citation>
    <scope>NUCLEOTIDE SEQUENCE [LARGE SCALE GENOMIC DNA]</scope>
    <source>
        <strain evidence="3 4">NIES-2285</strain>
    </source>
</reference>
<dbReference type="SUPFAM" id="SSF53300">
    <property type="entry name" value="vWA-like"/>
    <property type="match status" value="1"/>
</dbReference>
<dbReference type="OrthoDB" id="1729737at2759"/>
<dbReference type="Gene3D" id="3.40.50.410">
    <property type="entry name" value="von Willebrand factor, type A domain"/>
    <property type="match status" value="1"/>
</dbReference>
<sequence>MGDAPFTAALAAGAKYAAPAENATSAPVPQAMSTSTSGNKHLPKAPMLYAWITTMAQLAMPEPGYGNDSRFDANQKQGWGFSEAPSGASDSPASIPTVFPANGTSQAPLVMHTSQPPSDDPYHNARPAQANGQYPGDPPGYVPSPSGDPANLKVDPTPWSPPHPPPPVAIPQLPALIPLKLVSLLSLEIECHISTAFVTMEASWQLGCAAKGTKVDCLFALPVSHQGTVTAVEIDMGGGRMYATLVVPKDEAAGYGAQGSKDAIPQDSAKYNPQLFRLTIPQVDAGSTLQLKVTWFQPMLFNQGKYGVRIPLQLPPWVLPRGSPLNQALSVRCLINTGSNQPVGLGEFSHPMKQTHVAPGQIALVTDAFKEWPDSDFVASYQVWSQEILASLIVQYPQKEPEKGKTLADPRGTFCLSVSPPDPEHVQSFNRAVVFLLDRSGSMDGQPMLDAQQAIVQGLQLLRPEDRFTIIGFDHEQVSFSPSLQPATLEAVMAASAWVQEVCKARGLTDILTPLNGAMQLLSTVSDAVPYVFLITDGAVDNEREICKSMQAHIAAAGSRAPRISTFGIGTFCNYFFLKMLASIGRGLNDAVFDTDLLKEQMERMLVAASAPVLTNLTLRIEGLPEFEAYPDPIPDLFCGNPLVVSGKFSGEFPGVLTLNGTLPTGQVYQTTVAAQSAPQIPLSKVFVKQQLDLLTARAWLARDDRLKQRVVDLSVAEGVPSEHTAMVGFETTPEKYDKLKADRQTGKKTNLKKYAVTKYAAIAVVGGLAVGFGSVAATMGNLPLGDLGGIGGDFGGMCGNIFCCDCGDLCGSCGDFFEGIGGFCCGFVEGAGDTCSSCFDCIGDGCEGIGDLFVCLCSCVGDVLSSC</sequence>
<organism evidence="3 4">
    <name type="scientific">Klebsormidium nitens</name>
    <name type="common">Green alga</name>
    <name type="synonym">Ulothrix nitens</name>
    <dbReference type="NCBI Taxonomy" id="105231"/>
    <lineage>
        <taxon>Eukaryota</taxon>
        <taxon>Viridiplantae</taxon>
        <taxon>Streptophyta</taxon>
        <taxon>Klebsormidiophyceae</taxon>
        <taxon>Klebsormidiales</taxon>
        <taxon>Klebsormidiaceae</taxon>
        <taxon>Klebsormidium</taxon>
    </lineage>
</organism>
<dbReference type="InterPro" id="IPR036465">
    <property type="entry name" value="vWFA_dom_sf"/>
</dbReference>
<keyword evidence="4" id="KW-1185">Reference proteome</keyword>
<feature type="compositionally biased region" description="Polar residues" evidence="1">
    <location>
        <begin position="102"/>
        <end position="117"/>
    </location>
</feature>
<dbReference type="PANTHER" id="PTHR46503:SF1">
    <property type="entry name" value="INTER-ALPHA-TRYPSIN INHIBITOR HEAVY CHAIN-LIKE PROTEIN"/>
    <property type="match status" value="1"/>
</dbReference>
<proteinExistence type="predicted"/>
<evidence type="ECO:0000256" key="1">
    <source>
        <dbReference type="SAM" id="MobiDB-lite"/>
    </source>
</evidence>
<protein>
    <recommendedName>
        <fullName evidence="2">VWFA domain-containing protein</fullName>
    </recommendedName>
</protein>